<dbReference type="Gene3D" id="3.20.20.80">
    <property type="entry name" value="Glycosidases"/>
    <property type="match status" value="1"/>
</dbReference>
<keyword evidence="1" id="KW-0732">Signal</keyword>
<gene>
    <name evidence="3" type="ORF">QYM36_007613</name>
</gene>
<dbReference type="InterPro" id="IPR017853">
    <property type="entry name" value="GH"/>
</dbReference>
<dbReference type="InterPro" id="IPR001223">
    <property type="entry name" value="Glyco_hydro18_cat"/>
</dbReference>
<sequence length="188" mass="21380">MFASRELMFFYVLLLWKVQMIKGSNETENGQYSCQPNFGSKVLLCYYSGYEPLVSTEPCLCSHLVIEGATLLDSGKVHVNSDDLLSLKLMKERNPNLLIILSIGAPALTKSNFTSLTTLPGIQKVFIESIVDHVQSDRINGIEINWAWSFRSENLMEHRQNLNQFTKVRFRAIYGTSLLDSTYSRICI</sequence>
<dbReference type="SUPFAM" id="SSF51445">
    <property type="entry name" value="(Trans)glycosidases"/>
    <property type="match status" value="1"/>
</dbReference>
<evidence type="ECO:0000313" key="4">
    <source>
        <dbReference type="Proteomes" id="UP001187531"/>
    </source>
</evidence>
<evidence type="ECO:0000313" key="3">
    <source>
        <dbReference type="EMBL" id="KAK2726829.1"/>
    </source>
</evidence>
<feature type="chain" id="PRO_5041645186" description="GH18 domain-containing protein" evidence="1">
    <location>
        <begin position="24"/>
        <end position="188"/>
    </location>
</feature>
<dbReference type="PROSITE" id="PS51910">
    <property type="entry name" value="GH18_2"/>
    <property type="match status" value="1"/>
</dbReference>
<evidence type="ECO:0000256" key="1">
    <source>
        <dbReference type="SAM" id="SignalP"/>
    </source>
</evidence>
<organism evidence="3 4">
    <name type="scientific">Artemia franciscana</name>
    <name type="common">Brine shrimp</name>
    <name type="synonym">Artemia sanfranciscana</name>
    <dbReference type="NCBI Taxonomy" id="6661"/>
    <lineage>
        <taxon>Eukaryota</taxon>
        <taxon>Metazoa</taxon>
        <taxon>Ecdysozoa</taxon>
        <taxon>Arthropoda</taxon>
        <taxon>Crustacea</taxon>
        <taxon>Branchiopoda</taxon>
        <taxon>Anostraca</taxon>
        <taxon>Artemiidae</taxon>
        <taxon>Artemia</taxon>
    </lineage>
</organism>
<protein>
    <recommendedName>
        <fullName evidence="2">GH18 domain-containing protein</fullName>
    </recommendedName>
</protein>
<dbReference type="EMBL" id="JAVRJZ010000001">
    <property type="protein sequence ID" value="KAK2726829.1"/>
    <property type="molecule type" value="Genomic_DNA"/>
</dbReference>
<proteinExistence type="predicted"/>
<evidence type="ECO:0000259" key="2">
    <source>
        <dbReference type="PROSITE" id="PS51910"/>
    </source>
</evidence>
<dbReference type="Proteomes" id="UP001187531">
    <property type="component" value="Unassembled WGS sequence"/>
</dbReference>
<feature type="non-terminal residue" evidence="3">
    <location>
        <position position="1"/>
    </location>
</feature>
<dbReference type="Pfam" id="PF00704">
    <property type="entry name" value="Glyco_hydro_18"/>
    <property type="match status" value="1"/>
</dbReference>
<reference evidence="3" key="1">
    <citation type="submission" date="2023-07" db="EMBL/GenBank/DDBJ databases">
        <title>Chromosome-level genome assembly of Artemia franciscana.</title>
        <authorList>
            <person name="Jo E."/>
        </authorList>
    </citation>
    <scope>NUCLEOTIDE SEQUENCE</scope>
    <source>
        <tissue evidence="3">Whole body</tissue>
    </source>
</reference>
<dbReference type="AlphaFoldDB" id="A0AA88IEG4"/>
<comment type="caution">
    <text evidence="3">The sequence shown here is derived from an EMBL/GenBank/DDBJ whole genome shotgun (WGS) entry which is preliminary data.</text>
</comment>
<dbReference type="GO" id="GO:0005975">
    <property type="term" value="P:carbohydrate metabolic process"/>
    <property type="evidence" value="ECO:0007669"/>
    <property type="project" value="InterPro"/>
</dbReference>
<feature type="domain" description="GH18" evidence="2">
    <location>
        <begin position="41"/>
        <end position="188"/>
    </location>
</feature>
<accession>A0AA88IEG4</accession>
<name>A0AA88IEG4_ARTSF</name>
<keyword evidence="4" id="KW-1185">Reference proteome</keyword>
<feature type="signal peptide" evidence="1">
    <location>
        <begin position="1"/>
        <end position="23"/>
    </location>
</feature>